<dbReference type="Proteomes" id="UP000192708">
    <property type="component" value="Unassembled WGS sequence"/>
</dbReference>
<feature type="signal peptide" evidence="2">
    <location>
        <begin position="1"/>
        <end position="23"/>
    </location>
</feature>
<evidence type="ECO:0000256" key="2">
    <source>
        <dbReference type="SAM" id="SignalP"/>
    </source>
</evidence>
<dbReference type="Pfam" id="PF20367">
    <property type="entry name" value="DUF6662"/>
    <property type="match status" value="1"/>
</dbReference>
<protein>
    <submittedName>
        <fullName evidence="3">Uncharacterized protein</fullName>
    </submittedName>
</protein>
<evidence type="ECO:0000313" key="4">
    <source>
        <dbReference type="Proteomes" id="UP000192708"/>
    </source>
</evidence>
<keyword evidence="2" id="KW-0732">Signal</keyword>
<proteinExistence type="predicted"/>
<dbReference type="AlphaFoldDB" id="A0A1W1ZMS8"/>
<dbReference type="SUPFAM" id="SSF56925">
    <property type="entry name" value="OMPA-like"/>
    <property type="match status" value="1"/>
</dbReference>
<dbReference type="GO" id="GO:0009279">
    <property type="term" value="C:cell outer membrane"/>
    <property type="evidence" value="ECO:0007669"/>
    <property type="project" value="UniProtKB-SubCell"/>
</dbReference>
<organism evidence="3 4">
    <name type="scientific">Polynucleobacter kasalickyi</name>
    <dbReference type="NCBI Taxonomy" id="1938817"/>
    <lineage>
        <taxon>Bacteria</taxon>
        <taxon>Pseudomonadati</taxon>
        <taxon>Pseudomonadota</taxon>
        <taxon>Betaproteobacteria</taxon>
        <taxon>Burkholderiales</taxon>
        <taxon>Burkholderiaceae</taxon>
        <taxon>Polynucleobacter</taxon>
    </lineage>
</organism>
<keyword evidence="4" id="KW-1185">Reference proteome</keyword>
<sequence length="299" mass="33261">MQRSKWIKSIILSSAMIGLGVQAGESNFGWVYGLDLQPKGKWEIEQRIQLTRGHASGTYDYWQGRSEVEYGLTDNIQLAGYLNTYSIHSAKNYTNPDACGDSVGSCTGGYGVSGIHSADPTYSAKGIDGVSLEAIWRITNPLTSPVGVGLYFEPTFGHLKDAIETRLILQSNFLDDRLQLVGNLVFEAEKLKFDEEPIEEIVLDFVGGVSYRLAPNWSLGLEYRFHNDYDGFSFASQTQRAHFLGPNVHFANEKFWVTLAMRTQLGGDCWAPGDAECSDGMVWDSHGRNEYMLKVGVPF</sequence>
<dbReference type="InterPro" id="IPR011250">
    <property type="entry name" value="OMP/PagP_B-barrel"/>
</dbReference>
<dbReference type="InterPro" id="IPR046603">
    <property type="entry name" value="DUF6662"/>
</dbReference>
<name>A0A1W1ZMS8_9BURK</name>
<feature type="chain" id="PRO_5013297707" evidence="2">
    <location>
        <begin position="24"/>
        <end position="299"/>
    </location>
</feature>
<evidence type="ECO:0000313" key="3">
    <source>
        <dbReference type="EMBL" id="SMC49408.1"/>
    </source>
</evidence>
<dbReference type="EMBL" id="FWXJ01000006">
    <property type="protein sequence ID" value="SMC49408.1"/>
    <property type="molecule type" value="Genomic_DNA"/>
</dbReference>
<reference evidence="3 4" key="1">
    <citation type="submission" date="2017-04" db="EMBL/GenBank/DDBJ databases">
        <authorList>
            <person name="Afonso C.L."/>
            <person name="Miller P.J."/>
            <person name="Scott M.A."/>
            <person name="Spackman E."/>
            <person name="Goraichik I."/>
            <person name="Dimitrov K.M."/>
            <person name="Suarez D.L."/>
            <person name="Swayne D.E."/>
        </authorList>
    </citation>
    <scope>NUCLEOTIDE SEQUENCE [LARGE SCALE GENOMIC DNA]</scope>
    <source>
        <strain evidence="3 4">VK13</strain>
    </source>
</reference>
<gene>
    <name evidence="3" type="ORF">SAMN06296008_1068</name>
</gene>
<evidence type="ECO:0000256" key="1">
    <source>
        <dbReference type="ARBA" id="ARBA00004442"/>
    </source>
</evidence>
<dbReference type="OrthoDB" id="3078733at2"/>
<comment type="subcellular location">
    <subcellularLocation>
        <location evidence="1">Cell outer membrane</location>
    </subcellularLocation>
</comment>
<accession>A0A1W1ZMS8</accession>
<dbReference type="RefSeq" id="WP_143736120.1">
    <property type="nucleotide sequence ID" value="NZ_FWXJ01000006.1"/>
</dbReference>
<dbReference type="STRING" id="1938817.SAMN06296008_1068"/>